<keyword evidence="3" id="KW-1185">Reference proteome</keyword>
<proteinExistence type="predicted"/>
<feature type="transmembrane region" description="Helical" evidence="1">
    <location>
        <begin position="30"/>
        <end position="50"/>
    </location>
</feature>
<keyword evidence="1" id="KW-1133">Transmembrane helix</keyword>
<dbReference type="Proteomes" id="UP000235786">
    <property type="component" value="Unassembled WGS sequence"/>
</dbReference>
<reference evidence="2 3" key="1">
    <citation type="submission" date="2016-04" db="EMBL/GenBank/DDBJ databases">
        <title>A degradative enzymes factory behind the ericoid mycorrhizal symbiosis.</title>
        <authorList>
            <consortium name="DOE Joint Genome Institute"/>
            <person name="Martino E."/>
            <person name="Morin E."/>
            <person name="Grelet G."/>
            <person name="Kuo A."/>
            <person name="Kohler A."/>
            <person name="Daghino S."/>
            <person name="Barry K."/>
            <person name="Choi C."/>
            <person name="Cichocki N."/>
            <person name="Clum A."/>
            <person name="Copeland A."/>
            <person name="Hainaut M."/>
            <person name="Haridas S."/>
            <person name="Labutti K."/>
            <person name="Lindquist E."/>
            <person name="Lipzen A."/>
            <person name="Khouja H.-R."/>
            <person name="Murat C."/>
            <person name="Ohm R."/>
            <person name="Olson A."/>
            <person name="Spatafora J."/>
            <person name="Veneault-Fourrey C."/>
            <person name="Henrissat B."/>
            <person name="Grigoriev I."/>
            <person name="Martin F."/>
            <person name="Perotto S."/>
        </authorList>
    </citation>
    <scope>NUCLEOTIDE SEQUENCE [LARGE SCALE GENOMIC DNA]</scope>
    <source>
        <strain evidence="2 3">F</strain>
    </source>
</reference>
<dbReference type="AlphaFoldDB" id="A0A2J6R3B8"/>
<keyword evidence="1" id="KW-0472">Membrane</keyword>
<evidence type="ECO:0000256" key="1">
    <source>
        <dbReference type="SAM" id="Phobius"/>
    </source>
</evidence>
<evidence type="ECO:0000313" key="3">
    <source>
        <dbReference type="Proteomes" id="UP000235786"/>
    </source>
</evidence>
<gene>
    <name evidence="2" type="ORF">L207DRAFT_590081</name>
</gene>
<dbReference type="STRING" id="1149755.A0A2J6R3B8"/>
<name>A0A2J6R3B8_HYAVF</name>
<organism evidence="2 3">
    <name type="scientific">Hyaloscypha variabilis (strain UAMH 11265 / GT02V1 / F)</name>
    <name type="common">Meliniomyces variabilis</name>
    <dbReference type="NCBI Taxonomy" id="1149755"/>
    <lineage>
        <taxon>Eukaryota</taxon>
        <taxon>Fungi</taxon>
        <taxon>Dikarya</taxon>
        <taxon>Ascomycota</taxon>
        <taxon>Pezizomycotina</taxon>
        <taxon>Leotiomycetes</taxon>
        <taxon>Helotiales</taxon>
        <taxon>Hyaloscyphaceae</taxon>
        <taxon>Hyaloscypha</taxon>
        <taxon>Hyaloscypha variabilis</taxon>
    </lineage>
</organism>
<keyword evidence="1" id="KW-0812">Transmembrane</keyword>
<dbReference type="OrthoDB" id="4898680at2759"/>
<protein>
    <submittedName>
        <fullName evidence="2">Uncharacterized protein</fullName>
    </submittedName>
</protein>
<evidence type="ECO:0000313" key="2">
    <source>
        <dbReference type="EMBL" id="PMD33008.1"/>
    </source>
</evidence>
<dbReference type="EMBL" id="KZ613957">
    <property type="protein sequence ID" value="PMD33008.1"/>
    <property type="molecule type" value="Genomic_DNA"/>
</dbReference>
<accession>A0A2J6R3B8</accession>
<sequence>MIVTIAQQMLSLVVEGILLREYLANSGTGLIWKIAHYGLPAAGIVILSMLRQPNRLRWRRVRAWQDFTVLVAEVQMGSLIREWDPNYALLSKATQTIQRFLDISQNDDLDSLASTDAPEAMSSSDDWFSLLNPDPWNLEMGFWSNLGEHSLFSNMDPALQAFQ</sequence>